<feature type="coiled-coil region" evidence="2">
    <location>
        <begin position="93"/>
        <end position="142"/>
    </location>
</feature>
<dbReference type="Proteomes" id="UP000048926">
    <property type="component" value="Unassembled WGS sequence"/>
</dbReference>
<evidence type="ECO:0000256" key="1">
    <source>
        <dbReference type="ARBA" id="ARBA00004196"/>
    </source>
</evidence>
<dbReference type="InterPro" id="IPR050739">
    <property type="entry name" value="MFP"/>
</dbReference>
<evidence type="ECO:0000313" key="3">
    <source>
        <dbReference type="EMBL" id="CTQ44552.1"/>
    </source>
</evidence>
<dbReference type="OrthoDB" id="7477732at2"/>
<dbReference type="EMBL" id="CXST01000002">
    <property type="protein sequence ID" value="CTQ44552.1"/>
    <property type="molecule type" value="Genomic_DNA"/>
</dbReference>
<evidence type="ECO:0000313" key="4">
    <source>
        <dbReference type="Proteomes" id="UP000048926"/>
    </source>
</evidence>
<keyword evidence="2" id="KW-0175">Coiled coil</keyword>
<sequence>MRILRLLLAGLVIVAAGFVIAGEQLSGTSADAVINARLTTVRAPTAGQLTLEHRLLGSSVAEGEQLGSIDDPLVDNIYLNDMIREKAFATAEVDRLSSVIAAIEQSVSDLQARSERYQQQRILQLQAELRALTFEIGAAEARGDEAEAAFQRSKQLTDRGLEASASFERIRATQRVAAQDLESARQRAAVVEIELQAAQDGTFLGDGYNDAPYSEQRISELTLDQSENQALLNAEKEKAKALDNRINVERLRVNRLASSKLISNVDGTVWEVLTANGETVERGEPLMRLVNCTSTIITLSVAESVYNRLKIGDLAKFRVSNDQKVLEGTITRLAGSGAETIYRNLAVAPSERHLQRFDVTLVVPAIREDPALACAIGRTGRVFFEARPLDFLRTLWL</sequence>
<dbReference type="GO" id="GO:0030313">
    <property type="term" value="C:cell envelope"/>
    <property type="evidence" value="ECO:0007669"/>
    <property type="project" value="UniProtKB-SubCell"/>
</dbReference>
<evidence type="ECO:0000256" key="2">
    <source>
        <dbReference type="SAM" id="Coils"/>
    </source>
</evidence>
<name>A0A0M6Y377_9HYPH</name>
<gene>
    <name evidence="3" type="ORF">LAL4801_02996</name>
</gene>
<protein>
    <submittedName>
        <fullName evidence="3">Efflux pump membrane protein</fullName>
    </submittedName>
</protein>
<dbReference type="PANTHER" id="PTHR30386:SF19">
    <property type="entry name" value="MULTIDRUG EXPORT PROTEIN EMRA-RELATED"/>
    <property type="match status" value="1"/>
</dbReference>
<comment type="subcellular location">
    <subcellularLocation>
        <location evidence="1">Cell envelope</location>
    </subcellularLocation>
</comment>
<organism evidence="3 4">
    <name type="scientific">Roseibium aggregatum</name>
    <dbReference type="NCBI Taxonomy" id="187304"/>
    <lineage>
        <taxon>Bacteria</taxon>
        <taxon>Pseudomonadati</taxon>
        <taxon>Pseudomonadota</taxon>
        <taxon>Alphaproteobacteria</taxon>
        <taxon>Hyphomicrobiales</taxon>
        <taxon>Stappiaceae</taxon>
        <taxon>Roseibium</taxon>
    </lineage>
</organism>
<accession>A0A0M6Y377</accession>
<dbReference type="RefSeq" id="WP_055657373.1">
    <property type="nucleotide sequence ID" value="NZ_CXST01000002.1"/>
</dbReference>
<dbReference type="PANTHER" id="PTHR30386">
    <property type="entry name" value="MEMBRANE FUSION SUBUNIT OF EMRAB-TOLC MULTIDRUG EFFLUX PUMP"/>
    <property type="match status" value="1"/>
</dbReference>
<keyword evidence="4" id="KW-1185">Reference proteome</keyword>
<dbReference type="Gene3D" id="2.40.30.170">
    <property type="match status" value="1"/>
</dbReference>
<reference evidence="4" key="1">
    <citation type="submission" date="2015-07" db="EMBL/GenBank/DDBJ databases">
        <authorList>
            <person name="Rodrigo-Torres Lidia"/>
            <person name="Arahal R.David."/>
        </authorList>
    </citation>
    <scope>NUCLEOTIDE SEQUENCE [LARGE SCALE GENOMIC DNA]</scope>
    <source>
        <strain evidence="4">CECT 4801</strain>
    </source>
</reference>
<dbReference type="AlphaFoldDB" id="A0A0M6Y377"/>
<proteinExistence type="predicted"/>
<dbReference type="STRING" id="187304.B0E33_08295"/>